<feature type="domain" description="ATP synthase F1 complex delta/epsilon subunit N-terminal" evidence="18">
    <location>
        <begin position="4"/>
        <end position="82"/>
    </location>
</feature>
<dbReference type="PANTHER" id="PTHR13822">
    <property type="entry name" value="ATP SYNTHASE DELTA/EPSILON CHAIN"/>
    <property type="match status" value="1"/>
</dbReference>
<evidence type="ECO:0000256" key="9">
    <source>
        <dbReference type="ARBA" id="ARBA00023065"/>
    </source>
</evidence>
<proteinExistence type="inferred from homology"/>
<comment type="subunit">
    <text evidence="4 15 16">F-type ATPases have 2 components, CF(1) - the catalytic core - and CF(0) - the membrane proton channel. CF(1) has five subunits: alpha(3), beta(3), gamma(1), delta(1), epsilon(1). CF(0) has three main subunits: a, b and c.</text>
</comment>
<comment type="subcellular location">
    <subcellularLocation>
        <location evidence="2 15">Cell membrane</location>
        <topology evidence="2 15">Peripheral membrane protein</topology>
    </subcellularLocation>
</comment>
<feature type="coiled-coil region" evidence="17">
    <location>
        <begin position="94"/>
        <end position="121"/>
    </location>
</feature>
<evidence type="ECO:0000256" key="10">
    <source>
        <dbReference type="ARBA" id="ARBA00023136"/>
    </source>
</evidence>
<dbReference type="GO" id="GO:0046933">
    <property type="term" value="F:proton-transporting ATP synthase activity, rotational mechanism"/>
    <property type="evidence" value="ECO:0007669"/>
    <property type="project" value="UniProtKB-UniRule"/>
</dbReference>
<dbReference type="InterPro" id="IPR036771">
    <property type="entry name" value="ATPsynth_dsu/esu_N"/>
</dbReference>
<keyword evidence="6 15" id="KW-0813">Transport</keyword>
<evidence type="ECO:0000256" key="16">
    <source>
        <dbReference type="RuleBase" id="RU003656"/>
    </source>
</evidence>
<dbReference type="InterPro" id="IPR036794">
    <property type="entry name" value="ATP_F1_dsu/esu_C_sf"/>
</dbReference>
<dbReference type="Proteomes" id="UP000294368">
    <property type="component" value="Chromosome"/>
</dbReference>
<comment type="similarity">
    <text evidence="3 15 16">Belongs to the ATPase epsilon chain family.</text>
</comment>
<gene>
    <name evidence="15 19" type="primary">atpC</name>
    <name evidence="19" type="ORF">ERCIKOCA2762_023</name>
</gene>
<comment type="function">
    <text evidence="1 15">Produces ATP from ADP in the presence of a proton gradient across the membrane.</text>
</comment>
<evidence type="ECO:0000256" key="3">
    <source>
        <dbReference type="ARBA" id="ARBA00005712"/>
    </source>
</evidence>
<protein>
    <recommendedName>
        <fullName evidence="5 15">ATP synthase epsilon chain</fullName>
    </recommendedName>
    <alternativeName>
        <fullName evidence="14 15">ATP synthase F1 sector epsilon subunit</fullName>
    </alternativeName>
    <alternativeName>
        <fullName evidence="13 15">F-ATPase epsilon subunit</fullName>
    </alternativeName>
</protein>
<evidence type="ECO:0000256" key="7">
    <source>
        <dbReference type="ARBA" id="ARBA00022475"/>
    </source>
</evidence>
<evidence type="ECO:0000313" key="20">
    <source>
        <dbReference type="Proteomes" id="UP000294368"/>
    </source>
</evidence>
<dbReference type="NCBIfam" id="TIGR01216">
    <property type="entry name" value="ATP_synt_epsi"/>
    <property type="match status" value="1"/>
</dbReference>
<evidence type="ECO:0000256" key="2">
    <source>
        <dbReference type="ARBA" id="ARBA00004202"/>
    </source>
</evidence>
<sequence>MTFYLDVVSAELRIFSGSVKSIQISGSEGELGIYPNHAPLLTTIKPGMVCIVHTDQTKEIIYLSGGILEIQPAMVTILSDTAIRGSELDEHLILQAKNAVIERLNRKNDEMDVALASVELAQTLAKLRVIDLMRNTV</sequence>
<organism evidence="19 20">
    <name type="scientific">Candidatus Erwinia haradaeae</name>
    <dbReference type="NCBI Taxonomy" id="1922217"/>
    <lineage>
        <taxon>Bacteria</taxon>
        <taxon>Pseudomonadati</taxon>
        <taxon>Pseudomonadota</taxon>
        <taxon>Gammaproteobacteria</taxon>
        <taxon>Enterobacterales</taxon>
        <taxon>Erwiniaceae</taxon>
        <taxon>Erwinia</taxon>
    </lineage>
</organism>
<evidence type="ECO:0000256" key="5">
    <source>
        <dbReference type="ARBA" id="ARBA00014480"/>
    </source>
</evidence>
<dbReference type="OrthoDB" id="9791445at2"/>
<evidence type="ECO:0000256" key="4">
    <source>
        <dbReference type="ARBA" id="ARBA00011648"/>
    </source>
</evidence>
<evidence type="ECO:0000256" key="6">
    <source>
        <dbReference type="ARBA" id="ARBA00022448"/>
    </source>
</evidence>
<dbReference type="GO" id="GO:0045259">
    <property type="term" value="C:proton-transporting ATP synthase complex"/>
    <property type="evidence" value="ECO:0007669"/>
    <property type="project" value="UniProtKB-KW"/>
</dbReference>
<dbReference type="FunFam" id="2.60.15.10:FF:000001">
    <property type="entry name" value="ATP synthase epsilon chain"/>
    <property type="match status" value="1"/>
</dbReference>
<dbReference type="Pfam" id="PF02823">
    <property type="entry name" value="ATP-synt_DE_N"/>
    <property type="match status" value="1"/>
</dbReference>
<dbReference type="NCBIfam" id="NF001847">
    <property type="entry name" value="PRK00571.1-4"/>
    <property type="match status" value="1"/>
</dbReference>
<dbReference type="HAMAP" id="MF_00530">
    <property type="entry name" value="ATP_synth_epsil_bac"/>
    <property type="match status" value="1"/>
</dbReference>
<dbReference type="SUPFAM" id="SSF46604">
    <property type="entry name" value="Epsilon subunit of F1F0-ATP synthase C-terminal domain"/>
    <property type="match status" value="1"/>
</dbReference>
<evidence type="ECO:0000259" key="18">
    <source>
        <dbReference type="Pfam" id="PF02823"/>
    </source>
</evidence>
<evidence type="ECO:0000256" key="11">
    <source>
        <dbReference type="ARBA" id="ARBA00023196"/>
    </source>
</evidence>
<evidence type="ECO:0000256" key="8">
    <source>
        <dbReference type="ARBA" id="ARBA00022781"/>
    </source>
</evidence>
<keyword evidence="8 15" id="KW-0375">Hydrogen ion transport</keyword>
<keyword evidence="10 15" id="KW-0472">Membrane</keyword>
<dbReference type="GO" id="GO:0005886">
    <property type="term" value="C:plasma membrane"/>
    <property type="evidence" value="ECO:0007669"/>
    <property type="project" value="UniProtKB-SubCell"/>
</dbReference>
<accession>A0A451D934</accession>
<keyword evidence="7 15" id="KW-1003">Cell membrane</keyword>
<dbReference type="Gene3D" id="2.60.15.10">
    <property type="entry name" value="F0F1 ATP synthase delta/epsilon subunit, N-terminal"/>
    <property type="match status" value="1"/>
</dbReference>
<dbReference type="InterPro" id="IPR020546">
    <property type="entry name" value="ATP_synth_F1_dsu/esu_N"/>
</dbReference>
<dbReference type="InterPro" id="IPR001469">
    <property type="entry name" value="ATP_synth_F1_dsu/esu"/>
</dbReference>
<evidence type="ECO:0000256" key="1">
    <source>
        <dbReference type="ARBA" id="ARBA00003543"/>
    </source>
</evidence>
<dbReference type="Gene3D" id="1.20.5.440">
    <property type="entry name" value="ATP synthase delta/epsilon subunit, C-terminal domain"/>
    <property type="match status" value="1"/>
</dbReference>
<evidence type="ECO:0000256" key="12">
    <source>
        <dbReference type="ARBA" id="ARBA00023310"/>
    </source>
</evidence>
<dbReference type="SUPFAM" id="SSF51344">
    <property type="entry name" value="Epsilon subunit of F1F0-ATP synthase N-terminal domain"/>
    <property type="match status" value="1"/>
</dbReference>
<keyword evidence="12 15" id="KW-0066">ATP synthesis</keyword>
<evidence type="ECO:0000313" key="19">
    <source>
        <dbReference type="EMBL" id="VFP82775.1"/>
    </source>
</evidence>
<dbReference type="GO" id="GO:0005524">
    <property type="term" value="F:ATP binding"/>
    <property type="evidence" value="ECO:0007669"/>
    <property type="project" value="UniProtKB-UniRule"/>
</dbReference>
<dbReference type="RefSeq" id="WP_157988215.1">
    <property type="nucleotide sequence ID" value="NZ_LR217715.1"/>
</dbReference>
<dbReference type="PANTHER" id="PTHR13822:SF10">
    <property type="entry name" value="ATP SYNTHASE EPSILON CHAIN, CHLOROPLASTIC"/>
    <property type="match status" value="1"/>
</dbReference>
<evidence type="ECO:0000256" key="15">
    <source>
        <dbReference type="HAMAP-Rule" id="MF_00530"/>
    </source>
</evidence>
<dbReference type="EMBL" id="LR217715">
    <property type="protein sequence ID" value="VFP82775.1"/>
    <property type="molecule type" value="Genomic_DNA"/>
</dbReference>
<evidence type="ECO:0000256" key="17">
    <source>
        <dbReference type="SAM" id="Coils"/>
    </source>
</evidence>
<name>A0A451D934_9GAMM</name>
<evidence type="ECO:0000256" key="14">
    <source>
        <dbReference type="ARBA" id="ARBA00031795"/>
    </source>
</evidence>
<keyword evidence="11 15" id="KW-0139">CF(1)</keyword>
<dbReference type="AlphaFoldDB" id="A0A451D934"/>
<reference evidence="19 20" key="1">
    <citation type="submission" date="2019-02" db="EMBL/GenBank/DDBJ databases">
        <authorList>
            <person name="Manzano-Marin A."/>
            <person name="Manzano-Marin A."/>
        </authorList>
    </citation>
    <scope>NUCLEOTIDE SEQUENCE [LARGE SCALE GENOMIC DNA]</scope>
    <source>
        <strain evidence="19 20">ErCikochiana</strain>
    </source>
</reference>
<evidence type="ECO:0000256" key="13">
    <source>
        <dbReference type="ARBA" id="ARBA00030215"/>
    </source>
</evidence>
<keyword evidence="17" id="KW-0175">Coiled coil</keyword>
<dbReference type="CDD" id="cd12152">
    <property type="entry name" value="F1-ATPase_delta"/>
    <property type="match status" value="1"/>
</dbReference>
<keyword evidence="9 15" id="KW-0406">Ion transport</keyword>